<keyword evidence="1" id="KW-0812">Transmembrane</keyword>
<evidence type="ECO:0000313" key="2">
    <source>
        <dbReference type="EMBL" id="KOC92010.1"/>
    </source>
</evidence>
<feature type="transmembrane region" description="Helical" evidence="1">
    <location>
        <begin position="133"/>
        <end position="151"/>
    </location>
</feature>
<dbReference type="PATRIC" id="fig|1560201.4.peg.3088"/>
<protein>
    <submittedName>
        <fullName evidence="2">Membrane protein</fullName>
    </submittedName>
</protein>
<feature type="transmembrane region" description="Helical" evidence="1">
    <location>
        <begin position="101"/>
        <end position="121"/>
    </location>
</feature>
<dbReference type="AlphaFoldDB" id="A0A0L7T9G0"/>
<proteinExistence type="predicted"/>
<keyword evidence="1" id="KW-0472">Membrane</keyword>
<name>A0A0L7T9G0_9GAMM</name>
<organism evidence="2 3">
    <name type="scientific">Winslowiella iniecta</name>
    <dbReference type="NCBI Taxonomy" id="1560201"/>
    <lineage>
        <taxon>Bacteria</taxon>
        <taxon>Pseudomonadati</taxon>
        <taxon>Pseudomonadota</taxon>
        <taxon>Gammaproteobacteria</taxon>
        <taxon>Enterobacterales</taxon>
        <taxon>Erwiniaceae</taxon>
        <taxon>Winslowiella</taxon>
    </lineage>
</organism>
<feature type="transmembrane region" description="Helical" evidence="1">
    <location>
        <begin position="157"/>
        <end position="178"/>
    </location>
</feature>
<accession>A0A0L7T9G0</accession>
<keyword evidence="1" id="KW-1133">Transmembrane helix</keyword>
<feature type="transmembrane region" description="Helical" evidence="1">
    <location>
        <begin position="52"/>
        <end position="72"/>
    </location>
</feature>
<reference evidence="2 3" key="1">
    <citation type="journal article" date="2015" name="Int. J. Syst. Evol. Microbiol.">
        <title>Erwinia iniecta sp. nov., isolated from Russian wheat aphids (Diuraphis noxia).</title>
        <authorList>
            <person name="Campillo T."/>
            <person name="Luna E."/>
            <person name="Portier P."/>
            <person name="Fischer-Le Saux M."/>
            <person name="Lapitan N."/>
            <person name="Tisserat N.A."/>
            <person name="Leach J.E."/>
        </authorList>
    </citation>
    <scope>NUCLEOTIDE SEQUENCE [LARGE SCALE GENOMIC DNA]</scope>
    <source>
        <strain evidence="2 3">B149</strain>
    </source>
</reference>
<evidence type="ECO:0000256" key="1">
    <source>
        <dbReference type="SAM" id="Phobius"/>
    </source>
</evidence>
<comment type="caution">
    <text evidence="2">The sequence shown here is derived from an EMBL/GenBank/DDBJ whole genome shotgun (WGS) entry which is preliminary data.</text>
</comment>
<evidence type="ECO:0000313" key="3">
    <source>
        <dbReference type="Proteomes" id="UP000036851"/>
    </source>
</evidence>
<sequence>MIRLIFLLVGAHQLKSRWLFLAFLGLCWIALGMAILYDIASDGRLSVPLDTLAILLVVEGLVEIVAAMIVGLRIYWPGIWKGLGFIFIAFLVFDLPWDNNFLASVLFGAAFLGDGIFRIASSLVVRGTKWRREIIFGVIEIALSMLIFSNWPFHHHIGVPFCFALLLSTWGISLLMMARQIKLMSDNASVCVLPIFTSRSLRPWREVAYYHPPFPQQPPKTPLQALVWTPVGSASAVVTERRRVVDRYIAAVDKDGVISTGHIALQLLPDLYISHNPFNYIDRDSANFRALLRAGEENDVPGRFFASMEEEIVDWSPPDQQVLFTRYNEQALRNFWQVFSMDTTYNLTSRNCSSTAIQALDVAIEGVMGRCSLPMMRLLLDPNFWMMGLLRGRAEEMTWTPGLALDYVRLLQRVIEPQYSRAWHKRVREAYTVRKSLIKKEIRLKKGQKFTQSDSHEK</sequence>
<dbReference type="Proteomes" id="UP000036851">
    <property type="component" value="Unassembled WGS sequence"/>
</dbReference>
<feature type="transmembrane region" description="Helical" evidence="1">
    <location>
        <begin position="79"/>
        <end position="95"/>
    </location>
</feature>
<gene>
    <name evidence="2" type="ORF">NG43_14280</name>
</gene>
<dbReference type="RefSeq" id="WP_053115876.1">
    <property type="nucleotide sequence ID" value="NZ_JRXF01000022.1"/>
</dbReference>
<dbReference type="EMBL" id="JRXF01000022">
    <property type="protein sequence ID" value="KOC92010.1"/>
    <property type="molecule type" value="Genomic_DNA"/>
</dbReference>
<feature type="transmembrane region" description="Helical" evidence="1">
    <location>
        <begin position="20"/>
        <end position="40"/>
    </location>
</feature>